<proteinExistence type="predicted"/>
<keyword evidence="1" id="KW-0472">Membrane</keyword>
<feature type="transmembrane region" description="Helical" evidence="1">
    <location>
        <begin position="21"/>
        <end position="39"/>
    </location>
</feature>
<accession>A0AA97FJY8</accession>
<evidence type="ECO:0000313" key="2">
    <source>
        <dbReference type="EMBL" id="WOF24373.1"/>
    </source>
</evidence>
<dbReference type="Pfam" id="PF14155">
    <property type="entry name" value="DUF4307"/>
    <property type="match status" value="1"/>
</dbReference>
<keyword evidence="1" id="KW-0812">Transmembrane</keyword>
<dbReference type="InterPro" id="IPR025443">
    <property type="entry name" value="DUF4307"/>
</dbReference>
<gene>
    <name evidence="2" type="ORF">N8K70_06815</name>
</gene>
<keyword evidence="1" id="KW-1133">Transmembrane helix</keyword>
<evidence type="ECO:0000313" key="3">
    <source>
        <dbReference type="Proteomes" id="UP001305498"/>
    </source>
</evidence>
<protein>
    <submittedName>
        <fullName evidence="2">DUF4307 domain-containing protein</fullName>
    </submittedName>
</protein>
<sequence length="130" mass="14202">MTIQERLDERYGRTPRRVRRTAWVVGGLLAAAVVGWFSWSTATEAAGTVDFDDRGFTVLGDHEVSVSFQVTSTVDRPIACALEALDVEFGVVGWRIVEYPVSETVTTVYTESVATVAEATTGIVKSCWVP</sequence>
<name>A0AA97FJY8_9MICO</name>
<dbReference type="KEGG" id="mbet:N8K70_06815"/>
<reference evidence="2 3" key="1">
    <citation type="submission" date="2023-02" db="EMBL/GenBank/DDBJ databases">
        <title>Microbacterium betulae sp. nov., isolated from birch wood.</title>
        <authorList>
            <person name="Pasciak M."/>
            <person name="Pawlik K.J."/>
            <person name="Martynowski D."/>
            <person name="Laczmanski L."/>
            <person name="Ciekot J."/>
            <person name="Szponar B."/>
            <person name="Wojcik-Fatla A."/>
            <person name="Mackiewicz B."/>
            <person name="Farian E."/>
            <person name="Cholewa G."/>
            <person name="Cholewa A."/>
            <person name="Dutkiewicz J."/>
        </authorList>
    </citation>
    <scope>NUCLEOTIDE SEQUENCE [LARGE SCALE GENOMIC DNA]</scope>
    <source>
        <strain evidence="2 3">AB</strain>
    </source>
</reference>
<organism evidence="2 3">
    <name type="scientific">Microbacterium betulae</name>
    <dbReference type="NCBI Taxonomy" id="2981139"/>
    <lineage>
        <taxon>Bacteria</taxon>
        <taxon>Bacillati</taxon>
        <taxon>Actinomycetota</taxon>
        <taxon>Actinomycetes</taxon>
        <taxon>Micrococcales</taxon>
        <taxon>Microbacteriaceae</taxon>
        <taxon>Microbacterium</taxon>
    </lineage>
</organism>
<evidence type="ECO:0000256" key="1">
    <source>
        <dbReference type="SAM" id="Phobius"/>
    </source>
</evidence>
<dbReference type="AlphaFoldDB" id="A0AA97FJY8"/>
<dbReference type="Proteomes" id="UP001305498">
    <property type="component" value="Chromosome"/>
</dbReference>
<dbReference type="EMBL" id="CP118157">
    <property type="protein sequence ID" value="WOF24373.1"/>
    <property type="molecule type" value="Genomic_DNA"/>
</dbReference>
<dbReference type="RefSeq" id="WP_317140845.1">
    <property type="nucleotide sequence ID" value="NZ_CP118157.1"/>
</dbReference>
<keyword evidence="3" id="KW-1185">Reference proteome</keyword>